<dbReference type="Pfam" id="PF13967">
    <property type="entry name" value="RSN1_TM"/>
    <property type="match status" value="1"/>
</dbReference>
<gene>
    <name evidence="12" type="ORF">BU24DRAFT_459250</name>
</gene>
<dbReference type="Proteomes" id="UP000799778">
    <property type="component" value="Unassembled WGS sequence"/>
</dbReference>
<reference evidence="12" key="1">
    <citation type="journal article" date="2020" name="Stud. Mycol.">
        <title>101 Dothideomycetes genomes: a test case for predicting lifestyles and emergence of pathogens.</title>
        <authorList>
            <person name="Haridas S."/>
            <person name="Albert R."/>
            <person name="Binder M."/>
            <person name="Bloem J."/>
            <person name="Labutti K."/>
            <person name="Salamov A."/>
            <person name="Andreopoulos B."/>
            <person name="Baker S."/>
            <person name="Barry K."/>
            <person name="Bills G."/>
            <person name="Bluhm B."/>
            <person name="Cannon C."/>
            <person name="Castanera R."/>
            <person name="Culley D."/>
            <person name="Daum C."/>
            <person name="Ezra D."/>
            <person name="Gonzalez J."/>
            <person name="Henrissat B."/>
            <person name="Kuo A."/>
            <person name="Liang C."/>
            <person name="Lipzen A."/>
            <person name="Lutzoni F."/>
            <person name="Magnuson J."/>
            <person name="Mondo S."/>
            <person name="Nolan M."/>
            <person name="Ohm R."/>
            <person name="Pangilinan J."/>
            <person name="Park H.-J."/>
            <person name="Ramirez L."/>
            <person name="Alfaro M."/>
            <person name="Sun H."/>
            <person name="Tritt A."/>
            <person name="Yoshinaga Y."/>
            <person name="Zwiers L.-H."/>
            <person name="Turgeon B."/>
            <person name="Goodwin S."/>
            <person name="Spatafora J."/>
            <person name="Crous P."/>
            <person name="Grigoriev I."/>
        </authorList>
    </citation>
    <scope>NUCLEOTIDE SEQUENCE</scope>
    <source>
        <strain evidence="12">CBS 175.79</strain>
    </source>
</reference>
<feature type="transmembrane region" description="Helical" evidence="8">
    <location>
        <begin position="661"/>
        <end position="679"/>
    </location>
</feature>
<dbReference type="EMBL" id="ML978067">
    <property type="protein sequence ID" value="KAF2019593.1"/>
    <property type="molecule type" value="Genomic_DNA"/>
</dbReference>
<accession>A0A6A5Y2X9</accession>
<evidence type="ECO:0000259" key="10">
    <source>
        <dbReference type="Pfam" id="PF13967"/>
    </source>
</evidence>
<dbReference type="GO" id="GO:0005227">
    <property type="term" value="F:calcium-activated cation channel activity"/>
    <property type="evidence" value="ECO:0007669"/>
    <property type="project" value="InterPro"/>
</dbReference>
<keyword evidence="4 8" id="KW-0812">Transmembrane</keyword>
<organism evidence="12 13">
    <name type="scientific">Aaosphaeria arxii CBS 175.79</name>
    <dbReference type="NCBI Taxonomy" id="1450172"/>
    <lineage>
        <taxon>Eukaryota</taxon>
        <taxon>Fungi</taxon>
        <taxon>Dikarya</taxon>
        <taxon>Ascomycota</taxon>
        <taxon>Pezizomycotina</taxon>
        <taxon>Dothideomycetes</taxon>
        <taxon>Pleosporomycetidae</taxon>
        <taxon>Pleosporales</taxon>
        <taxon>Pleosporales incertae sedis</taxon>
        <taxon>Aaosphaeria</taxon>
    </lineage>
</organism>
<evidence type="ECO:0000259" key="9">
    <source>
        <dbReference type="Pfam" id="PF02714"/>
    </source>
</evidence>
<feature type="compositionally biased region" description="Basic and acidic residues" evidence="7">
    <location>
        <begin position="940"/>
        <end position="949"/>
    </location>
</feature>
<evidence type="ECO:0000256" key="5">
    <source>
        <dbReference type="ARBA" id="ARBA00022989"/>
    </source>
</evidence>
<dbReference type="OrthoDB" id="2150324at2759"/>
<comment type="subcellular location">
    <subcellularLocation>
        <location evidence="1">Membrane</location>
        <topology evidence="1">Multi-pass membrane protein</topology>
    </subcellularLocation>
</comment>
<feature type="transmembrane region" description="Helical" evidence="8">
    <location>
        <begin position="440"/>
        <end position="460"/>
    </location>
</feature>
<dbReference type="InterPro" id="IPR027815">
    <property type="entry name" value="CSC1/OSCA1-like_cyt"/>
</dbReference>
<dbReference type="InterPro" id="IPR045122">
    <property type="entry name" value="Csc1-like"/>
</dbReference>
<keyword evidence="3" id="KW-0813">Transport</keyword>
<evidence type="ECO:0000256" key="6">
    <source>
        <dbReference type="ARBA" id="ARBA00023136"/>
    </source>
</evidence>
<dbReference type="GO" id="GO:0005886">
    <property type="term" value="C:plasma membrane"/>
    <property type="evidence" value="ECO:0007669"/>
    <property type="project" value="TreeGrafter"/>
</dbReference>
<feature type="domain" description="CSC1/OSCA1-like N-terminal transmembrane" evidence="10">
    <location>
        <begin position="36"/>
        <end position="189"/>
    </location>
</feature>
<feature type="compositionally biased region" description="Basic and acidic residues" evidence="7">
    <location>
        <begin position="853"/>
        <end position="864"/>
    </location>
</feature>
<keyword evidence="13" id="KW-1185">Reference proteome</keyword>
<keyword evidence="6 8" id="KW-0472">Membrane</keyword>
<dbReference type="PANTHER" id="PTHR13018">
    <property type="entry name" value="PROBABLE MEMBRANE PROTEIN DUF221-RELATED"/>
    <property type="match status" value="1"/>
</dbReference>
<feature type="domain" description="CSC1/OSCA1-like cytosolic" evidence="11">
    <location>
        <begin position="213"/>
        <end position="380"/>
    </location>
</feature>
<feature type="transmembrane region" description="Helical" evidence="8">
    <location>
        <begin position="487"/>
        <end position="514"/>
    </location>
</feature>
<dbReference type="InterPro" id="IPR003864">
    <property type="entry name" value="CSC1/OSCA1-like_7TM"/>
</dbReference>
<evidence type="ECO:0000256" key="4">
    <source>
        <dbReference type="ARBA" id="ARBA00022692"/>
    </source>
</evidence>
<keyword evidence="5 8" id="KW-1133">Transmembrane helix</keyword>
<feature type="transmembrane region" description="Helical" evidence="8">
    <location>
        <begin position="397"/>
        <end position="420"/>
    </location>
</feature>
<feature type="transmembrane region" description="Helical" evidence="8">
    <location>
        <begin position="169"/>
        <end position="191"/>
    </location>
</feature>
<evidence type="ECO:0000313" key="13">
    <source>
        <dbReference type="Proteomes" id="UP000799778"/>
    </source>
</evidence>
<name>A0A6A5Y2X9_9PLEO</name>
<proteinExistence type="inferred from homology"/>
<feature type="transmembrane region" description="Helical" evidence="8">
    <location>
        <begin position="685"/>
        <end position="707"/>
    </location>
</feature>
<feature type="compositionally biased region" description="Polar residues" evidence="7">
    <location>
        <begin position="928"/>
        <end position="939"/>
    </location>
</feature>
<sequence>MASSRAGVLLPRDDTGKQFLDLMSNPFNTQVTQDSVVIAILTALGISLAVFLVFLFLRPFNSTVYAPKLRHSDEKRKPPPIGKGLFAWVPPVFHYNESQYVDKIGLDAAVFLRFARMCRNMFIVLSVFGCAVIIPVNVTASKSLQSKFEFKRLDPFFLMTPQSLFGNKLWVMIFIAYLFTFVVCGFLWWTYRAVHRLRRNYLESPEYQNSLHSRTLMITDIKRSQRSDHGIIEITDSLRTTPEVPRASIGRNVKDLPDLIEEHKEAVIELEGVLSKYLKRPDRLPPSRPMCKPSKKDPEYLGVKTKVDAIDYLTARIQGLEAQIKAVRETVDKRDAMPYGFASYETLESAHSVAFAARGKHPLGTTVQLAPRPSNIIWKNLPLDPKTRRWRHITTQFWITLLTMLYFIPNAMIAIFLAKLDNIATLAPSFRVTMQESPKFWALVQGIAAPALTSLFYYFLPIIFRRLSIKSGDLTKTSRERHVIHQLYAFFVFNNLFVFSLLGAVFSFVIQVVAQSKDKNKSFLVVVREAKPFQMIVMTLSEFSPYWVTWLAQRNLGAAIDLSQAVNLAWGSFSRKFLNPTPRELIQRTAPPPFDYASYYNYFLFYSTVALCFATLQPLTLVVTAVYFTIDASMKKYLLLYVFATKNESGGQFWRVLFNRLLVASFLSNVIVALTVYVRTDNYPYRWHMIGAMVPLAVILIGFKLYCRHTFDASMRYYTKGESPKGAEAPAPIDKEARRRDRVAVRFGNPALYQKLIVPMVHEKSKHLLAEIYKGRLDGDIGGSGGYSDVYAMKRMSKDQPGKVAAPTGPFEFVSEDNMDYENFKNRPEFAEHGGDAASISRPDTPASMFGQDRGRSQSRDSERALMGGEETGVTYPAGYHSTPSALREYSPSPDRGTRTMDSTSSQPYQIRDDRRLLGGAAPMGSHSPATYTPYSPEQQDGRTDYFRR</sequence>
<evidence type="ECO:0000313" key="12">
    <source>
        <dbReference type="EMBL" id="KAF2019593.1"/>
    </source>
</evidence>
<feature type="domain" description="CSC1/OSCA1-like 7TM region" evidence="9">
    <location>
        <begin position="392"/>
        <end position="675"/>
    </location>
</feature>
<dbReference type="Pfam" id="PF14703">
    <property type="entry name" value="PHM7_cyt"/>
    <property type="match status" value="1"/>
</dbReference>
<dbReference type="Pfam" id="PF02714">
    <property type="entry name" value="RSN1_7TM"/>
    <property type="match status" value="1"/>
</dbReference>
<dbReference type="RefSeq" id="XP_033387932.1">
    <property type="nucleotide sequence ID" value="XM_033531709.1"/>
</dbReference>
<dbReference type="GeneID" id="54289106"/>
<feature type="compositionally biased region" description="Polar residues" evidence="7">
    <location>
        <begin position="900"/>
        <end position="909"/>
    </location>
</feature>
<evidence type="ECO:0000256" key="2">
    <source>
        <dbReference type="ARBA" id="ARBA00007779"/>
    </source>
</evidence>
<feature type="region of interest" description="Disordered" evidence="7">
    <location>
        <begin position="829"/>
        <end position="949"/>
    </location>
</feature>
<evidence type="ECO:0000256" key="7">
    <source>
        <dbReference type="SAM" id="MobiDB-lite"/>
    </source>
</evidence>
<protein>
    <submittedName>
        <fullName evidence="12">DUF221-domain-containing protein</fullName>
    </submittedName>
</protein>
<feature type="transmembrane region" description="Helical" evidence="8">
    <location>
        <begin position="603"/>
        <end position="630"/>
    </location>
</feature>
<feature type="transmembrane region" description="Helical" evidence="8">
    <location>
        <begin position="36"/>
        <end position="57"/>
    </location>
</feature>
<evidence type="ECO:0000259" key="11">
    <source>
        <dbReference type="Pfam" id="PF14703"/>
    </source>
</evidence>
<dbReference type="InterPro" id="IPR032880">
    <property type="entry name" value="CSC1/OSCA1-like_N"/>
</dbReference>
<dbReference type="AlphaFoldDB" id="A0A6A5Y2X9"/>
<evidence type="ECO:0000256" key="1">
    <source>
        <dbReference type="ARBA" id="ARBA00004141"/>
    </source>
</evidence>
<evidence type="ECO:0000256" key="3">
    <source>
        <dbReference type="ARBA" id="ARBA00022448"/>
    </source>
</evidence>
<feature type="transmembrane region" description="Helical" evidence="8">
    <location>
        <begin position="121"/>
        <end position="140"/>
    </location>
</feature>
<dbReference type="PANTHER" id="PTHR13018:SF149">
    <property type="entry name" value="DOMAIN PROTEIN, PUTATIVE (AFU_ORTHOLOGUE AFUA_3G11660)-RELATED"/>
    <property type="match status" value="1"/>
</dbReference>
<comment type="similarity">
    <text evidence="2">Belongs to the CSC1 (TC 1.A.17) family.</text>
</comment>
<evidence type="ECO:0000256" key="8">
    <source>
        <dbReference type="SAM" id="Phobius"/>
    </source>
</evidence>